<gene>
    <name evidence="3" type="ORF">AOZ06_22320</name>
</gene>
<dbReference type="PANTHER" id="PTHR43861:SF3">
    <property type="entry name" value="PUTATIVE (AFU_ORTHOLOGUE AFUA_2G14390)-RELATED"/>
    <property type="match status" value="1"/>
</dbReference>
<dbReference type="Proteomes" id="UP000063699">
    <property type="component" value="Chromosome"/>
</dbReference>
<accession>A0A0N9I0T7</accession>
<dbReference type="GO" id="GO:0032259">
    <property type="term" value="P:methylation"/>
    <property type="evidence" value="ECO:0007669"/>
    <property type="project" value="UniProtKB-KW"/>
</dbReference>
<evidence type="ECO:0000259" key="2">
    <source>
        <dbReference type="Pfam" id="PF08242"/>
    </source>
</evidence>
<sequence length="262" mass="28176">MDTQGRYLFDNDNPESAGQHRALSTLLDPLSFERLAATGVGPGWRCLEVGAGGGSVAVWLAERVVPGGRVLATDIKPGHIPAVDGLEVLRHDVVTDPLPESAFDLIHARLVLSHLPARDKVIQRLVAALRPGGVLQLDEIDISYWPVLLAPDETAYKLVESYQSTMGSMLRARGSDPTWGREVARAMSAAGLSAIDPVCRYETWTPGSPGLDLLVSNSIQLRDGFVGSGMTDEQLGQVREVMTGPDFAVTSFATYSVQGRRA</sequence>
<protein>
    <submittedName>
        <fullName evidence="3">SAM-dependent methyltransferase</fullName>
    </submittedName>
</protein>
<keyword evidence="1 3" id="KW-0808">Transferase</keyword>
<dbReference type="PANTHER" id="PTHR43861">
    <property type="entry name" value="TRANS-ACONITATE 2-METHYLTRANSFERASE-RELATED"/>
    <property type="match status" value="1"/>
</dbReference>
<name>A0A0N9I0T7_9PSEU</name>
<dbReference type="SUPFAM" id="SSF53335">
    <property type="entry name" value="S-adenosyl-L-methionine-dependent methyltransferases"/>
    <property type="match status" value="1"/>
</dbReference>
<dbReference type="Pfam" id="PF08242">
    <property type="entry name" value="Methyltransf_12"/>
    <property type="match status" value="1"/>
</dbReference>
<keyword evidence="3" id="KW-0489">Methyltransferase</keyword>
<dbReference type="KEGG" id="kphy:AOZ06_22320"/>
<dbReference type="EMBL" id="CP012752">
    <property type="protein sequence ID" value="ALG09280.1"/>
    <property type="molecule type" value="Genomic_DNA"/>
</dbReference>
<dbReference type="OrthoDB" id="3469983at2"/>
<evidence type="ECO:0000313" key="4">
    <source>
        <dbReference type="Proteomes" id="UP000063699"/>
    </source>
</evidence>
<dbReference type="GO" id="GO:0008168">
    <property type="term" value="F:methyltransferase activity"/>
    <property type="evidence" value="ECO:0007669"/>
    <property type="project" value="UniProtKB-KW"/>
</dbReference>
<feature type="domain" description="Methyltransferase type 12" evidence="2">
    <location>
        <begin position="47"/>
        <end position="135"/>
    </location>
</feature>
<dbReference type="STRING" id="860235.AOZ06_22320"/>
<reference evidence="3 4" key="1">
    <citation type="submission" date="2015-07" db="EMBL/GenBank/DDBJ databases">
        <title>Genome sequencing of Kibdelosporangium phytohabitans.</title>
        <authorList>
            <person name="Qin S."/>
            <person name="Xing K."/>
        </authorList>
    </citation>
    <scope>NUCLEOTIDE SEQUENCE [LARGE SCALE GENOMIC DNA]</scope>
    <source>
        <strain evidence="3 4">KLBMP1111</strain>
    </source>
</reference>
<dbReference type="CDD" id="cd02440">
    <property type="entry name" value="AdoMet_MTases"/>
    <property type="match status" value="1"/>
</dbReference>
<organism evidence="3 4">
    <name type="scientific">Kibdelosporangium phytohabitans</name>
    <dbReference type="NCBI Taxonomy" id="860235"/>
    <lineage>
        <taxon>Bacteria</taxon>
        <taxon>Bacillati</taxon>
        <taxon>Actinomycetota</taxon>
        <taxon>Actinomycetes</taxon>
        <taxon>Pseudonocardiales</taxon>
        <taxon>Pseudonocardiaceae</taxon>
        <taxon>Kibdelosporangium</taxon>
    </lineage>
</organism>
<proteinExistence type="predicted"/>
<dbReference type="InterPro" id="IPR029063">
    <property type="entry name" value="SAM-dependent_MTases_sf"/>
</dbReference>
<dbReference type="RefSeq" id="WP_054291184.1">
    <property type="nucleotide sequence ID" value="NZ_CP012752.1"/>
</dbReference>
<dbReference type="Gene3D" id="3.40.50.150">
    <property type="entry name" value="Vaccinia Virus protein VP39"/>
    <property type="match status" value="1"/>
</dbReference>
<evidence type="ECO:0000313" key="3">
    <source>
        <dbReference type="EMBL" id="ALG09280.1"/>
    </source>
</evidence>
<keyword evidence="4" id="KW-1185">Reference proteome</keyword>
<dbReference type="InterPro" id="IPR013217">
    <property type="entry name" value="Methyltransf_12"/>
</dbReference>
<dbReference type="AlphaFoldDB" id="A0A0N9I0T7"/>
<evidence type="ECO:0000256" key="1">
    <source>
        <dbReference type="ARBA" id="ARBA00022679"/>
    </source>
</evidence>